<dbReference type="InterPro" id="IPR036791">
    <property type="entry name" value="Ribosomal_bL9_C_sf"/>
</dbReference>
<dbReference type="NCBIfam" id="TIGR00158">
    <property type="entry name" value="L9"/>
    <property type="match status" value="1"/>
</dbReference>
<evidence type="ECO:0000256" key="3">
    <source>
        <dbReference type="ARBA" id="ARBA00022884"/>
    </source>
</evidence>
<dbReference type="InterPro" id="IPR009027">
    <property type="entry name" value="Ribosomal_bL9/RNase_H1_N"/>
</dbReference>
<organism evidence="9 10">
    <name type="scientific">Nocardioides marmoribigeumensis</name>
    <dbReference type="NCBI Taxonomy" id="433649"/>
    <lineage>
        <taxon>Bacteria</taxon>
        <taxon>Bacillati</taxon>
        <taxon>Actinomycetota</taxon>
        <taxon>Actinomycetes</taxon>
        <taxon>Propionibacteriales</taxon>
        <taxon>Nocardioidaceae</taxon>
        <taxon>Nocardioides</taxon>
    </lineage>
</organism>
<comment type="function">
    <text evidence="7">Binds to the 23S rRNA.</text>
</comment>
<dbReference type="InterPro" id="IPR020070">
    <property type="entry name" value="Ribosomal_bL9_N"/>
</dbReference>
<dbReference type="InterPro" id="IPR036935">
    <property type="entry name" value="Ribosomal_bL9_N_sf"/>
</dbReference>
<comment type="similarity">
    <text evidence="1 7">Belongs to the bacterial ribosomal protein bL9 family.</text>
</comment>
<evidence type="ECO:0000256" key="2">
    <source>
        <dbReference type="ARBA" id="ARBA00022730"/>
    </source>
</evidence>
<accession>A0ABU2BWA3</accession>
<evidence type="ECO:0000313" key="9">
    <source>
        <dbReference type="EMBL" id="MDR7362294.1"/>
    </source>
</evidence>
<dbReference type="SUPFAM" id="SSF55653">
    <property type="entry name" value="Ribosomal protein L9 C-domain"/>
    <property type="match status" value="1"/>
</dbReference>
<feature type="domain" description="Ribosomal protein L9" evidence="8">
    <location>
        <begin position="13"/>
        <end position="40"/>
    </location>
</feature>
<comment type="caution">
    <text evidence="9">The sequence shown here is derived from an EMBL/GenBank/DDBJ whole genome shotgun (WGS) entry which is preliminary data.</text>
</comment>
<evidence type="ECO:0000259" key="8">
    <source>
        <dbReference type="PROSITE" id="PS00651"/>
    </source>
</evidence>
<keyword evidence="4 7" id="KW-0689">Ribosomal protein</keyword>
<keyword evidence="5 7" id="KW-0687">Ribonucleoprotein</keyword>
<dbReference type="GO" id="GO:0005840">
    <property type="term" value="C:ribosome"/>
    <property type="evidence" value="ECO:0007669"/>
    <property type="project" value="UniProtKB-KW"/>
</dbReference>
<keyword evidence="3 7" id="KW-0694">RNA-binding</keyword>
<protein>
    <recommendedName>
        <fullName evidence="6 7">Large ribosomal subunit protein bL9</fullName>
    </recommendedName>
</protein>
<name>A0ABU2BWA3_9ACTN</name>
<evidence type="ECO:0000256" key="4">
    <source>
        <dbReference type="ARBA" id="ARBA00022980"/>
    </source>
</evidence>
<dbReference type="InterPro" id="IPR020069">
    <property type="entry name" value="Ribosomal_bL9_C"/>
</dbReference>
<evidence type="ECO:0000313" key="10">
    <source>
        <dbReference type="Proteomes" id="UP001183648"/>
    </source>
</evidence>
<dbReference type="InterPro" id="IPR000244">
    <property type="entry name" value="Ribosomal_bL9"/>
</dbReference>
<dbReference type="Pfam" id="PF03948">
    <property type="entry name" value="Ribosomal_L9_C"/>
    <property type="match status" value="1"/>
</dbReference>
<dbReference type="Pfam" id="PF01281">
    <property type="entry name" value="Ribosomal_L9_N"/>
    <property type="match status" value="1"/>
</dbReference>
<keyword evidence="2 7" id="KW-0699">rRNA-binding</keyword>
<evidence type="ECO:0000256" key="1">
    <source>
        <dbReference type="ARBA" id="ARBA00010605"/>
    </source>
</evidence>
<dbReference type="RefSeq" id="WP_310301573.1">
    <property type="nucleotide sequence ID" value="NZ_BAAAPS010000008.1"/>
</dbReference>
<evidence type="ECO:0000256" key="5">
    <source>
        <dbReference type="ARBA" id="ARBA00023274"/>
    </source>
</evidence>
<dbReference type="EMBL" id="JAVDYG010000001">
    <property type="protein sequence ID" value="MDR7362294.1"/>
    <property type="molecule type" value="Genomic_DNA"/>
</dbReference>
<sequence>MKLILTQEVTGLGAPGDVVEVKDGYGRNYLIPRNVAIRWTRGGEKQIESIKAARSSRAVRDLGKAEEIKSALERTPVDVQVRAGEGGRLFGAVTVSDIASAINAAVASGSGDVVDKRRILVGNPIKSLGAHQVTVKLHDELEATVQLNVVSA</sequence>
<dbReference type="InterPro" id="IPR020594">
    <property type="entry name" value="Ribosomal_bL9_bac/chp"/>
</dbReference>
<evidence type="ECO:0000256" key="7">
    <source>
        <dbReference type="HAMAP-Rule" id="MF_00503"/>
    </source>
</evidence>
<keyword evidence="10" id="KW-1185">Reference proteome</keyword>
<dbReference type="HAMAP" id="MF_00503">
    <property type="entry name" value="Ribosomal_bL9"/>
    <property type="match status" value="1"/>
</dbReference>
<dbReference type="Proteomes" id="UP001183648">
    <property type="component" value="Unassembled WGS sequence"/>
</dbReference>
<dbReference type="SUPFAM" id="SSF55658">
    <property type="entry name" value="L9 N-domain-like"/>
    <property type="match status" value="1"/>
</dbReference>
<proteinExistence type="inferred from homology"/>
<dbReference type="PROSITE" id="PS00651">
    <property type="entry name" value="RIBOSOMAL_L9"/>
    <property type="match status" value="1"/>
</dbReference>
<gene>
    <name evidence="7" type="primary">rplI</name>
    <name evidence="9" type="ORF">J2S63_001847</name>
</gene>
<reference evidence="9 10" key="1">
    <citation type="submission" date="2023-07" db="EMBL/GenBank/DDBJ databases">
        <title>Sequencing the genomes of 1000 actinobacteria strains.</title>
        <authorList>
            <person name="Klenk H.-P."/>
        </authorList>
    </citation>
    <scope>NUCLEOTIDE SEQUENCE [LARGE SCALE GENOMIC DNA]</scope>
    <source>
        <strain evidence="9 10">DSM 19426</strain>
    </source>
</reference>
<dbReference type="PANTHER" id="PTHR21368">
    <property type="entry name" value="50S RIBOSOMAL PROTEIN L9"/>
    <property type="match status" value="1"/>
</dbReference>
<evidence type="ECO:0000256" key="6">
    <source>
        <dbReference type="ARBA" id="ARBA00035292"/>
    </source>
</evidence>
<dbReference type="Gene3D" id="3.10.430.100">
    <property type="entry name" value="Ribosomal protein L9, C-terminal domain"/>
    <property type="match status" value="1"/>
</dbReference>
<dbReference type="Gene3D" id="3.40.5.10">
    <property type="entry name" value="Ribosomal protein L9, N-terminal domain"/>
    <property type="match status" value="1"/>
</dbReference>